<feature type="non-terminal residue" evidence="1">
    <location>
        <position position="124"/>
    </location>
</feature>
<organism evidence="1 2">
    <name type="scientific">Clostridium perfringens</name>
    <dbReference type="NCBI Taxonomy" id="1502"/>
    <lineage>
        <taxon>Bacteria</taxon>
        <taxon>Bacillati</taxon>
        <taxon>Bacillota</taxon>
        <taxon>Clostridia</taxon>
        <taxon>Eubacteriales</taxon>
        <taxon>Clostridiaceae</taxon>
        <taxon>Clostridium</taxon>
    </lineage>
</organism>
<sequence>MTLEEAVHESKVPIDEIFHITENKGHTVIFYGKDDMLSVGLIEKNLLGYHWVIGYGSKSFNIENQILTRSFSNLHPNEMKSHQDLVSLTFGAIIDDSIEKIMIKYKNQDIAEATIIETTKGRIW</sequence>
<reference evidence="1" key="1">
    <citation type="submission" date="2019-11" db="EMBL/GenBank/DDBJ databases">
        <title>Characterization of Clostridium perfringens isolates from swine manure treated agricultural soils.</title>
        <authorList>
            <person name="Wushke S.T."/>
        </authorList>
    </citation>
    <scope>NUCLEOTIDE SEQUENCE</scope>
    <source>
        <strain evidence="1">X62</strain>
    </source>
</reference>
<comment type="caution">
    <text evidence="1">The sequence shown here is derived from an EMBL/GenBank/DDBJ whole genome shotgun (WGS) entry which is preliminary data.</text>
</comment>
<dbReference type="EMBL" id="WNUR01001622">
    <property type="protein sequence ID" value="MDZ7543781.1"/>
    <property type="molecule type" value="Genomic_DNA"/>
</dbReference>
<accession>A0AAW9KAM1</accession>
<dbReference type="AlphaFoldDB" id="A0AAW9KAM1"/>
<proteinExistence type="predicted"/>
<dbReference type="Proteomes" id="UP001288944">
    <property type="component" value="Unassembled WGS sequence"/>
</dbReference>
<evidence type="ECO:0000313" key="2">
    <source>
        <dbReference type="Proteomes" id="UP001288944"/>
    </source>
</evidence>
<evidence type="ECO:0000313" key="1">
    <source>
        <dbReference type="EMBL" id="MDZ7543781.1"/>
    </source>
</evidence>
<gene>
    <name evidence="1" type="ORF">GNF83_21970</name>
</gene>
<protein>
    <submittedName>
        <fullName evidence="1">Uncharacterized protein</fullName>
    </submittedName>
</protein>
<name>A0AAW9KAM1_CLOPF</name>